<evidence type="ECO:0000313" key="2">
    <source>
        <dbReference type="EMBL" id="JAT47413.1"/>
    </source>
</evidence>
<keyword evidence="3" id="KW-0347">Helicase</keyword>
<keyword evidence="3" id="KW-0547">Nucleotide-binding</keyword>
<sequence>MELLGDPFENEQRIGNFIRKVPTTLQRNERKGRERRGAVDSKLETGIFDNGNRRSEDPSFHSMGCSDPLLYNQHWRTSNADFSRVSDGMAVSTFKTVSEVDNDFRANAHEDTTMADSIKCGVEIKRQGNHEGLVRSVGNRKQGCQKSNNKVSRESRFRESSSLSSGRSWEFGKESSALEVRELRRNEYMVPFSVTDTRATNQNLCSNDRNTKSETMLQELPNDNNGMQNTRDLTSLIRLLKDKEQYRDETNKDIFTKGEIYLFTETYGLTDFHLVFACGDSVFWLEDHGVIYFWSRIDDSMIRGGKNLKEALTNYLFNQKNLCYVDEITRELVPLDAYDKEAEEWVKSPEAYINIDTIKLSQKYE</sequence>
<dbReference type="EMBL" id="GDJX01003306">
    <property type="protein sequence ID" value="JAT64630.1"/>
    <property type="molecule type" value="Transcribed_RNA"/>
</dbReference>
<dbReference type="GO" id="GO:0004386">
    <property type="term" value="F:helicase activity"/>
    <property type="evidence" value="ECO:0007669"/>
    <property type="project" value="UniProtKB-KW"/>
</dbReference>
<evidence type="ECO:0000256" key="1">
    <source>
        <dbReference type="SAM" id="MobiDB-lite"/>
    </source>
</evidence>
<keyword evidence="3" id="KW-0067">ATP-binding</keyword>
<reference evidence="3" key="1">
    <citation type="submission" date="2015-07" db="EMBL/GenBank/DDBJ databases">
        <title>Transcriptome Assembly of Anthurium amnicola.</title>
        <authorList>
            <person name="Suzuki J."/>
        </authorList>
    </citation>
    <scope>NUCLEOTIDE SEQUENCE</scope>
</reference>
<accession>A0A1D1ZCN4</accession>
<protein>
    <submittedName>
        <fullName evidence="3">Putative ATP-dependent helicase MJ1574</fullName>
    </submittedName>
</protein>
<name>A0A1D1ZCN4_9ARAE</name>
<dbReference type="EMBL" id="GDJX01020523">
    <property type="protein sequence ID" value="JAT47413.1"/>
    <property type="molecule type" value="Transcribed_RNA"/>
</dbReference>
<evidence type="ECO:0000313" key="3">
    <source>
        <dbReference type="EMBL" id="JAT64630.1"/>
    </source>
</evidence>
<keyword evidence="3" id="KW-0378">Hydrolase</keyword>
<feature type="region of interest" description="Disordered" evidence="1">
    <location>
        <begin position="131"/>
        <end position="159"/>
    </location>
</feature>
<proteinExistence type="predicted"/>
<gene>
    <name evidence="3" type="primary">MJ1574_1</name>
    <name evidence="2" type="synonym">MJ1574_3</name>
    <name evidence="2" type="ORF">g.114563</name>
    <name evidence="3" type="ORF">g.114566</name>
</gene>
<dbReference type="AlphaFoldDB" id="A0A1D1ZCN4"/>
<organism evidence="3">
    <name type="scientific">Anthurium amnicola</name>
    <dbReference type="NCBI Taxonomy" id="1678845"/>
    <lineage>
        <taxon>Eukaryota</taxon>
        <taxon>Viridiplantae</taxon>
        <taxon>Streptophyta</taxon>
        <taxon>Embryophyta</taxon>
        <taxon>Tracheophyta</taxon>
        <taxon>Spermatophyta</taxon>
        <taxon>Magnoliopsida</taxon>
        <taxon>Liliopsida</taxon>
        <taxon>Araceae</taxon>
        <taxon>Pothoideae</taxon>
        <taxon>Potheae</taxon>
        <taxon>Anthurium</taxon>
    </lineage>
</organism>